<dbReference type="EMBL" id="VRMN01000008">
    <property type="protein sequence ID" value="KAA8493022.1"/>
    <property type="molecule type" value="Genomic_DNA"/>
</dbReference>
<dbReference type="Proteomes" id="UP000324585">
    <property type="component" value="Unassembled WGS sequence"/>
</dbReference>
<reference evidence="3" key="1">
    <citation type="journal article" date="2019" name="Nat. Commun.">
        <title>Expansion of phycobilisome linker gene families in mesophilic red algae.</title>
        <authorList>
            <person name="Lee J."/>
            <person name="Kim D."/>
            <person name="Bhattacharya D."/>
            <person name="Yoon H.S."/>
        </authorList>
    </citation>
    <scope>NUCLEOTIDE SEQUENCE [LARGE SCALE GENOMIC DNA]</scope>
    <source>
        <strain evidence="3">CCMP 1328</strain>
    </source>
</reference>
<feature type="transmembrane region" description="Helical" evidence="1">
    <location>
        <begin position="29"/>
        <end position="50"/>
    </location>
</feature>
<dbReference type="AlphaFoldDB" id="A0A5J4YQE6"/>
<organism evidence="2 3">
    <name type="scientific">Porphyridium purpureum</name>
    <name type="common">Red alga</name>
    <name type="synonym">Porphyridium cruentum</name>
    <dbReference type="NCBI Taxonomy" id="35688"/>
    <lineage>
        <taxon>Eukaryota</taxon>
        <taxon>Rhodophyta</taxon>
        <taxon>Bangiophyceae</taxon>
        <taxon>Porphyridiales</taxon>
        <taxon>Porphyridiaceae</taxon>
        <taxon>Porphyridium</taxon>
    </lineage>
</organism>
<keyword evidence="1" id="KW-0472">Membrane</keyword>
<name>A0A5J4YQE6_PORPP</name>
<evidence type="ECO:0000313" key="2">
    <source>
        <dbReference type="EMBL" id="KAA8493022.1"/>
    </source>
</evidence>
<gene>
    <name evidence="2" type="ORF">FVE85_9294</name>
</gene>
<comment type="caution">
    <text evidence="2">The sequence shown here is derived from an EMBL/GenBank/DDBJ whole genome shotgun (WGS) entry which is preliminary data.</text>
</comment>
<keyword evidence="1" id="KW-1133">Transmembrane helix</keyword>
<keyword evidence="1" id="KW-0812">Transmembrane</keyword>
<keyword evidence="3" id="KW-1185">Reference proteome</keyword>
<evidence type="ECO:0000313" key="3">
    <source>
        <dbReference type="Proteomes" id="UP000324585"/>
    </source>
</evidence>
<protein>
    <submittedName>
        <fullName evidence="2">Uncharacterized protein</fullName>
    </submittedName>
</protein>
<proteinExistence type="predicted"/>
<sequence length="108" mass="12586">MQRLRDLRDAHERLKHRIHNFRIPIRNKYAYYLTVSMYVAVPFVCGLKIMEWTGASERARMANTPEGQARLRELYHLDDEEFLADLQNSKDAPLSAEQAVAIKRGALE</sequence>
<dbReference type="OrthoDB" id="67386at2759"/>
<evidence type="ECO:0000256" key="1">
    <source>
        <dbReference type="SAM" id="Phobius"/>
    </source>
</evidence>
<accession>A0A5J4YQE6</accession>